<dbReference type="SUPFAM" id="SSF50630">
    <property type="entry name" value="Acid proteases"/>
    <property type="match status" value="1"/>
</dbReference>
<dbReference type="CDD" id="cd05483">
    <property type="entry name" value="retropepsin_like_bacteria"/>
    <property type="match status" value="1"/>
</dbReference>
<keyword evidence="2" id="KW-1185">Reference proteome</keyword>
<evidence type="ECO:0000313" key="1">
    <source>
        <dbReference type="EMBL" id="POS02707.1"/>
    </source>
</evidence>
<protein>
    <submittedName>
        <fullName evidence="1">Gag-polyprotein putative aspartyl protease</fullName>
    </submittedName>
</protein>
<comment type="caution">
    <text evidence="1">The sequence shown here is derived from an EMBL/GenBank/DDBJ whole genome shotgun (WGS) entry which is preliminary data.</text>
</comment>
<dbReference type="Pfam" id="PF13650">
    <property type="entry name" value="Asp_protease_2"/>
    <property type="match status" value="1"/>
</dbReference>
<dbReference type="InterPro" id="IPR021109">
    <property type="entry name" value="Peptidase_aspartic_dom_sf"/>
</dbReference>
<gene>
    <name evidence="1" type="ORF">Q361_10217</name>
</gene>
<accession>A0A2S4NAI5</accession>
<dbReference type="GO" id="GO:0008233">
    <property type="term" value="F:peptidase activity"/>
    <property type="evidence" value="ECO:0007669"/>
    <property type="project" value="UniProtKB-KW"/>
</dbReference>
<organism evidence="1 2">
    <name type="scientific">Flavobacterium croceum DSM 17960</name>
    <dbReference type="NCBI Taxonomy" id="1121886"/>
    <lineage>
        <taxon>Bacteria</taxon>
        <taxon>Pseudomonadati</taxon>
        <taxon>Bacteroidota</taxon>
        <taxon>Flavobacteriia</taxon>
        <taxon>Flavobacteriales</taxon>
        <taxon>Flavobacteriaceae</taxon>
        <taxon>Flavobacterium</taxon>
    </lineage>
</organism>
<evidence type="ECO:0000313" key="2">
    <source>
        <dbReference type="Proteomes" id="UP000237056"/>
    </source>
</evidence>
<dbReference type="EMBL" id="PQNY01000002">
    <property type="protein sequence ID" value="POS02707.1"/>
    <property type="molecule type" value="Genomic_DNA"/>
</dbReference>
<keyword evidence="1" id="KW-0645">Protease</keyword>
<dbReference type="InterPro" id="IPR034122">
    <property type="entry name" value="Retropepsin-like_bacterial"/>
</dbReference>
<proteinExistence type="predicted"/>
<dbReference type="Gene3D" id="2.40.70.10">
    <property type="entry name" value="Acid Proteases"/>
    <property type="match status" value="1"/>
</dbReference>
<dbReference type="GO" id="GO:0006508">
    <property type="term" value="P:proteolysis"/>
    <property type="evidence" value="ECO:0007669"/>
    <property type="project" value="UniProtKB-KW"/>
</dbReference>
<dbReference type="AlphaFoldDB" id="A0A2S4NAI5"/>
<dbReference type="OrthoDB" id="5580718at2"/>
<sequence>MKYILSLILFFLFLNGYAQSKTIDTIPFHLDKLLLVFKGKINGVETDFAFDTGASHSVSNTNVNSMAKISKSKGKKRVKDSNQNQTKIENVLIDELNIGNFHVTNLKALTYDMPFLNCANLFLLGADVINKFNWKFDFEKKLIYVSETPFETDATMQTWDIFYKSNTPRVRYSYNNKNFKSCLIDFGFNGILEVDAATDDITEIYRKQSTKNKVNEYITSNMSLTGLGTPIEANDFIIDTMYIHNTLIKDIKVSRKANTDDKIGVYFFNKYCKEVILNYSQNKFYLNLLNANNTVANKNPLDTRVSIKEGKFIITSKNISQNSTALQLDIDEEIKSVNGKLVSDFKDECEFLLWYYLYKNETLLIEKLNGEKITISRSTNINNTN</sequence>
<keyword evidence="1" id="KW-0378">Hydrolase</keyword>
<reference evidence="1 2" key="1">
    <citation type="submission" date="2018-01" db="EMBL/GenBank/DDBJ databases">
        <title>Genomic Encyclopedia of Type Strains, Phase I: the one thousand microbial genomes (KMG-I) project.</title>
        <authorList>
            <person name="Goeker M."/>
        </authorList>
    </citation>
    <scope>NUCLEOTIDE SEQUENCE [LARGE SCALE GENOMIC DNA]</scope>
    <source>
        <strain evidence="1 2">DSM 17960</strain>
    </source>
</reference>
<dbReference type="Proteomes" id="UP000237056">
    <property type="component" value="Unassembled WGS sequence"/>
</dbReference>
<name>A0A2S4NAI5_9FLAO</name>
<dbReference type="RefSeq" id="WP_103724965.1">
    <property type="nucleotide sequence ID" value="NZ_PQNY01000002.1"/>
</dbReference>